<evidence type="ECO:0000256" key="1">
    <source>
        <dbReference type="ARBA" id="ARBA00004141"/>
    </source>
</evidence>
<comment type="subcellular location">
    <subcellularLocation>
        <location evidence="1">Membrane</location>
        <topology evidence="1">Multi-pass membrane protein</topology>
    </subcellularLocation>
</comment>
<proteinExistence type="inferred from homology"/>
<dbReference type="PANTHER" id="PTHR33048">
    <property type="entry name" value="PTH11-LIKE INTEGRAL MEMBRANE PROTEIN (AFU_ORTHOLOGUE AFUA_5G11245)"/>
    <property type="match status" value="1"/>
</dbReference>
<keyword evidence="3 7" id="KW-1133">Transmembrane helix</keyword>
<dbReference type="AlphaFoldDB" id="A0AAN7ADJ2"/>
<keyword evidence="10" id="KW-1185">Reference proteome</keyword>
<evidence type="ECO:0000256" key="2">
    <source>
        <dbReference type="ARBA" id="ARBA00022692"/>
    </source>
</evidence>
<feature type="compositionally biased region" description="Basic and acidic residues" evidence="6">
    <location>
        <begin position="367"/>
        <end position="381"/>
    </location>
</feature>
<evidence type="ECO:0000256" key="4">
    <source>
        <dbReference type="ARBA" id="ARBA00023136"/>
    </source>
</evidence>
<gene>
    <name evidence="9" type="ORF">QBC35DRAFT_505680</name>
</gene>
<dbReference type="PANTHER" id="PTHR33048:SF47">
    <property type="entry name" value="INTEGRAL MEMBRANE PROTEIN-RELATED"/>
    <property type="match status" value="1"/>
</dbReference>
<feature type="transmembrane region" description="Helical" evidence="7">
    <location>
        <begin position="212"/>
        <end position="234"/>
    </location>
</feature>
<evidence type="ECO:0000256" key="3">
    <source>
        <dbReference type="ARBA" id="ARBA00022989"/>
    </source>
</evidence>
<dbReference type="Proteomes" id="UP001302126">
    <property type="component" value="Unassembled WGS sequence"/>
</dbReference>
<evidence type="ECO:0000256" key="7">
    <source>
        <dbReference type="SAM" id="Phobius"/>
    </source>
</evidence>
<feature type="domain" description="Rhodopsin" evidence="8">
    <location>
        <begin position="29"/>
        <end position="278"/>
    </location>
</feature>
<keyword evidence="2 7" id="KW-0812">Transmembrane</keyword>
<organism evidence="9 10">
    <name type="scientific">Podospora australis</name>
    <dbReference type="NCBI Taxonomy" id="1536484"/>
    <lineage>
        <taxon>Eukaryota</taxon>
        <taxon>Fungi</taxon>
        <taxon>Dikarya</taxon>
        <taxon>Ascomycota</taxon>
        <taxon>Pezizomycotina</taxon>
        <taxon>Sordariomycetes</taxon>
        <taxon>Sordariomycetidae</taxon>
        <taxon>Sordariales</taxon>
        <taxon>Podosporaceae</taxon>
        <taxon>Podospora</taxon>
    </lineage>
</organism>
<name>A0AAN7ADJ2_9PEZI</name>
<feature type="transmembrane region" description="Helical" evidence="7">
    <location>
        <begin position="44"/>
        <end position="64"/>
    </location>
</feature>
<feature type="transmembrane region" description="Helical" evidence="7">
    <location>
        <begin position="130"/>
        <end position="149"/>
    </location>
</feature>
<dbReference type="InterPro" id="IPR052337">
    <property type="entry name" value="SAT4-like"/>
</dbReference>
<keyword evidence="4 7" id="KW-0472">Membrane</keyword>
<dbReference type="GO" id="GO:0016020">
    <property type="term" value="C:membrane"/>
    <property type="evidence" value="ECO:0007669"/>
    <property type="project" value="UniProtKB-SubCell"/>
</dbReference>
<dbReference type="InterPro" id="IPR049326">
    <property type="entry name" value="Rhodopsin_dom_fungi"/>
</dbReference>
<reference evidence="9" key="2">
    <citation type="submission" date="2023-05" db="EMBL/GenBank/DDBJ databases">
        <authorList>
            <consortium name="Lawrence Berkeley National Laboratory"/>
            <person name="Steindorff A."/>
            <person name="Hensen N."/>
            <person name="Bonometti L."/>
            <person name="Westerberg I."/>
            <person name="Brannstrom I.O."/>
            <person name="Guillou S."/>
            <person name="Cros-Aarteil S."/>
            <person name="Calhoun S."/>
            <person name="Haridas S."/>
            <person name="Kuo A."/>
            <person name="Mondo S."/>
            <person name="Pangilinan J."/>
            <person name="Riley R."/>
            <person name="Labutti K."/>
            <person name="Andreopoulos B."/>
            <person name="Lipzen A."/>
            <person name="Chen C."/>
            <person name="Yanf M."/>
            <person name="Daum C."/>
            <person name="Ng V."/>
            <person name="Clum A."/>
            <person name="Ohm R."/>
            <person name="Martin F."/>
            <person name="Silar P."/>
            <person name="Natvig D."/>
            <person name="Lalanne C."/>
            <person name="Gautier V."/>
            <person name="Ament-Velasquez S.L."/>
            <person name="Kruys A."/>
            <person name="Hutchinson M.I."/>
            <person name="Powell A.J."/>
            <person name="Barry K."/>
            <person name="Miller A.N."/>
            <person name="Grigoriev I.V."/>
            <person name="Debuchy R."/>
            <person name="Gladieux P."/>
            <person name="Thoren M.H."/>
            <person name="Johannesson H."/>
        </authorList>
    </citation>
    <scope>NUCLEOTIDE SEQUENCE</scope>
    <source>
        <strain evidence="9">PSN309</strain>
    </source>
</reference>
<evidence type="ECO:0000256" key="6">
    <source>
        <dbReference type="SAM" id="MobiDB-lite"/>
    </source>
</evidence>
<dbReference type="Pfam" id="PF20684">
    <property type="entry name" value="Fung_rhodopsin"/>
    <property type="match status" value="1"/>
</dbReference>
<reference evidence="9" key="1">
    <citation type="journal article" date="2023" name="Mol. Phylogenet. Evol.">
        <title>Genome-scale phylogeny and comparative genomics of the fungal order Sordariales.</title>
        <authorList>
            <person name="Hensen N."/>
            <person name="Bonometti L."/>
            <person name="Westerberg I."/>
            <person name="Brannstrom I.O."/>
            <person name="Guillou S."/>
            <person name="Cros-Aarteil S."/>
            <person name="Calhoun S."/>
            <person name="Haridas S."/>
            <person name="Kuo A."/>
            <person name="Mondo S."/>
            <person name="Pangilinan J."/>
            <person name="Riley R."/>
            <person name="LaButti K."/>
            <person name="Andreopoulos B."/>
            <person name="Lipzen A."/>
            <person name="Chen C."/>
            <person name="Yan M."/>
            <person name="Daum C."/>
            <person name="Ng V."/>
            <person name="Clum A."/>
            <person name="Steindorff A."/>
            <person name="Ohm R.A."/>
            <person name="Martin F."/>
            <person name="Silar P."/>
            <person name="Natvig D.O."/>
            <person name="Lalanne C."/>
            <person name="Gautier V."/>
            <person name="Ament-Velasquez S.L."/>
            <person name="Kruys A."/>
            <person name="Hutchinson M.I."/>
            <person name="Powell A.J."/>
            <person name="Barry K."/>
            <person name="Miller A.N."/>
            <person name="Grigoriev I.V."/>
            <person name="Debuchy R."/>
            <person name="Gladieux P."/>
            <person name="Hiltunen Thoren M."/>
            <person name="Johannesson H."/>
        </authorList>
    </citation>
    <scope>NUCLEOTIDE SEQUENCE</scope>
    <source>
        <strain evidence="9">PSN309</strain>
    </source>
</reference>
<feature type="transmembrane region" description="Helical" evidence="7">
    <location>
        <begin position="180"/>
        <end position="200"/>
    </location>
</feature>
<evidence type="ECO:0000256" key="5">
    <source>
        <dbReference type="ARBA" id="ARBA00038359"/>
    </source>
</evidence>
<evidence type="ECO:0000259" key="8">
    <source>
        <dbReference type="Pfam" id="PF20684"/>
    </source>
</evidence>
<dbReference type="EMBL" id="MU864483">
    <property type="protein sequence ID" value="KAK4184566.1"/>
    <property type="molecule type" value="Genomic_DNA"/>
</dbReference>
<evidence type="ECO:0000313" key="10">
    <source>
        <dbReference type="Proteomes" id="UP001302126"/>
    </source>
</evidence>
<feature type="transmembrane region" description="Helical" evidence="7">
    <location>
        <begin position="91"/>
        <end position="118"/>
    </location>
</feature>
<comment type="caution">
    <text evidence="9">The sequence shown here is derived from an EMBL/GenBank/DDBJ whole genome shotgun (WGS) entry which is preliminary data.</text>
</comment>
<accession>A0AAN7ADJ2</accession>
<evidence type="ECO:0000313" key="9">
    <source>
        <dbReference type="EMBL" id="KAK4184566.1"/>
    </source>
</evidence>
<feature type="transmembrane region" description="Helical" evidence="7">
    <location>
        <begin position="12"/>
        <end position="32"/>
    </location>
</feature>
<sequence>MSAPIVSHNFYLWFNWVSAAVLTVCFFTRSYIRWVCFGGLLVEDWLMAGSLAIFISCAAVWQVYLEDMYNMMNAVEGKWLPGPTFMEDTKYALLACGSLSIIVYIGLWLIKASFLVLFYRLGNKINIYRYVWWACAVFVMGCGAAGLGLNQYECLFDDINDIFATCLTPESLHDVWRKEVAAAVLDVVSDILLIIFPIWILWSTRFSLRQKLVFSCVFALVGFTVAMAIVRGAYSKIIVQQPELALRQINVMWPFWFTVEYVTSFLVACAISFRSLFVQHRNKLSAAGAADARRATPRSSVQKRNRIQYYLDKMSLTLVSTAWHLEGGNYDHDTWKLPMPTSGLMTVDFSSEQGWRPRAGGEEEDGESMRALKRPDPAHAE</sequence>
<comment type="similarity">
    <text evidence="5">Belongs to the SAT4 family.</text>
</comment>
<feature type="region of interest" description="Disordered" evidence="6">
    <location>
        <begin position="351"/>
        <end position="381"/>
    </location>
</feature>
<feature type="transmembrane region" description="Helical" evidence="7">
    <location>
        <begin position="254"/>
        <end position="273"/>
    </location>
</feature>
<protein>
    <recommendedName>
        <fullName evidence="8">Rhodopsin domain-containing protein</fullName>
    </recommendedName>
</protein>